<evidence type="ECO:0000256" key="3">
    <source>
        <dbReference type="ARBA" id="ARBA00012982"/>
    </source>
</evidence>
<name>A0A918RV28_9GAMM</name>
<evidence type="ECO:0000256" key="2">
    <source>
        <dbReference type="ARBA" id="ARBA00008900"/>
    </source>
</evidence>
<evidence type="ECO:0000256" key="6">
    <source>
        <dbReference type="ARBA" id="ARBA00048807"/>
    </source>
</evidence>
<comment type="catalytic activity">
    <reaction evidence="6">
        <text>7,8-dihydroneopterin 3'-triphosphate + H2O = 6-carboxy-5,6,7,8-tetrahydropterin + triphosphate + acetaldehyde + 2 H(+)</text>
        <dbReference type="Rhea" id="RHEA:27966"/>
        <dbReference type="ChEBI" id="CHEBI:15343"/>
        <dbReference type="ChEBI" id="CHEBI:15377"/>
        <dbReference type="ChEBI" id="CHEBI:15378"/>
        <dbReference type="ChEBI" id="CHEBI:18036"/>
        <dbReference type="ChEBI" id="CHEBI:58462"/>
        <dbReference type="ChEBI" id="CHEBI:61032"/>
        <dbReference type="EC" id="4.1.2.50"/>
    </reaction>
</comment>
<comment type="similarity">
    <text evidence="2">Belongs to the PTPS family. QueD subfamily.</text>
</comment>
<comment type="caution">
    <text evidence="7">The sequence shown here is derived from an EMBL/GenBank/DDBJ whole genome shotgun (WGS) entry which is preliminary data.</text>
</comment>
<reference evidence="7" key="1">
    <citation type="journal article" date="2014" name="Int. J. Syst. Evol. Microbiol.">
        <title>Complete genome sequence of Corynebacterium casei LMG S-19264T (=DSM 44701T), isolated from a smear-ripened cheese.</title>
        <authorList>
            <consortium name="US DOE Joint Genome Institute (JGI-PGF)"/>
            <person name="Walter F."/>
            <person name="Albersmeier A."/>
            <person name="Kalinowski J."/>
            <person name="Ruckert C."/>
        </authorList>
    </citation>
    <scope>NUCLEOTIDE SEQUENCE</scope>
    <source>
        <strain evidence="7">KCTC 12711</strain>
    </source>
</reference>
<organism evidence="7 8">
    <name type="scientific">Arenicella chitinivorans</name>
    <dbReference type="NCBI Taxonomy" id="1329800"/>
    <lineage>
        <taxon>Bacteria</taxon>
        <taxon>Pseudomonadati</taxon>
        <taxon>Pseudomonadota</taxon>
        <taxon>Gammaproteobacteria</taxon>
        <taxon>Arenicellales</taxon>
        <taxon>Arenicellaceae</taxon>
        <taxon>Arenicella</taxon>
    </lineage>
</organism>
<keyword evidence="8" id="KW-1185">Reference proteome</keyword>
<dbReference type="EMBL" id="BMXA01000003">
    <property type="protein sequence ID" value="GHA12301.1"/>
    <property type="molecule type" value="Genomic_DNA"/>
</dbReference>
<evidence type="ECO:0000256" key="4">
    <source>
        <dbReference type="ARBA" id="ARBA00018141"/>
    </source>
</evidence>
<evidence type="ECO:0000313" key="8">
    <source>
        <dbReference type="Proteomes" id="UP000614811"/>
    </source>
</evidence>
<dbReference type="RefSeq" id="WP_189401098.1">
    <property type="nucleotide sequence ID" value="NZ_BMXA01000003.1"/>
</dbReference>
<reference evidence="7" key="2">
    <citation type="submission" date="2020-09" db="EMBL/GenBank/DDBJ databases">
        <authorList>
            <person name="Sun Q."/>
            <person name="Kim S."/>
        </authorList>
    </citation>
    <scope>NUCLEOTIDE SEQUENCE</scope>
    <source>
        <strain evidence="7">KCTC 12711</strain>
    </source>
</reference>
<sequence length="283" mass="31821">MPRLFVNNLTVIDSSVLDPKRGLIGISWQVDVLLQGELDAQSMVFDFAKVKKSIKLFIDSELDHKLLVPGKHDKLRITRGEPTTLSFTTRSGEAFEHSSPASAVCVLDMPKVTRKRLAKHMQEALRSVLPDNVTAVTISLSKEKGGGSFYTYSHGLKKHDGNCQRIAHGHRSTIRIWKNGHRDRRLEKRIAKQWKDIYLGSNEDVAVYEHDRVEFAYTAPQGKFRLSLPSDRVHIMHLDSTVECIAEHVVDLLNEMSPKAHFTVQAFEGIGKGAIAESPPFKT</sequence>
<comment type="pathway">
    <text evidence="1">Purine metabolism; 7-cyano-7-deazaguanine biosynthesis.</text>
</comment>
<dbReference type="InterPro" id="IPR007115">
    <property type="entry name" value="6-PTP_synth/QueD"/>
</dbReference>
<dbReference type="InterPro" id="IPR038418">
    <property type="entry name" value="6-PTP_synth/QueD_sf"/>
</dbReference>
<gene>
    <name evidence="7" type="primary">queD</name>
    <name evidence="7" type="ORF">GCM10008090_22740</name>
</gene>
<accession>A0A918RV28</accession>
<dbReference type="AlphaFoldDB" id="A0A918RV28"/>
<protein>
    <recommendedName>
        <fullName evidence="4">6-carboxy-5,6,7,8-tetrahydropterin synthase</fullName>
        <ecNumber evidence="3">4.1.2.50</ecNumber>
    </recommendedName>
    <alternativeName>
        <fullName evidence="5">Queuosine biosynthesis protein QueD</fullName>
    </alternativeName>
</protein>
<evidence type="ECO:0000256" key="1">
    <source>
        <dbReference type="ARBA" id="ARBA00005061"/>
    </source>
</evidence>
<dbReference type="Proteomes" id="UP000614811">
    <property type="component" value="Unassembled WGS sequence"/>
</dbReference>
<dbReference type="GO" id="GO:0070497">
    <property type="term" value="F:6-carboxytetrahydropterin synthase activity"/>
    <property type="evidence" value="ECO:0007669"/>
    <property type="project" value="UniProtKB-EC"/>
</dbReference>
<dbReference type="Gene3D" id="3.30.479.10">
    <property type="entry name" value="6-pyruvoyl tetrahydropterin synthase/QueD"/>
    <property type="match status" value="2"/>
</dbReference>
<dbReference type="EC" id="4.1.2.50" evidence="3"/>
<dbReference type="Pfam" id="PF01242">
    <property type="entry name" value="PTPS"/>
    <property type="match status" value="1"/>
</dbReference>
<dbReference type="SUPFAM" id="SSF55620">
    <property type="entry name" value="Tetrahydrobiopterin biosynthesis enzymes-like"/>
    <property type="match status" value="2"/>
</dbReference>
<evidence type="ECO:0000313" key="7">
    <source>
        <dbReference type="EMBL" id="GHA12301.1"/>
    </source>
</evidence>
<proteinExistence type="inferred from homology"/>
<evidence type="ECO:0000256" key="5">
    <source>
        <dbReference type="ARBA" id="ARBA00031449"/>
    </source>
</evidence>